<proteinExistence type="predicted"/>
<sequence>RTAGGEGWCGAGLAAGVPGGRRHEHGGPCPRGSVCPEARSDRGGRGATKPVAGAGVRGGRPSALRLHGVSLDRPGPQQPQGALGPARRAPGGYFAGDLYLDESKQFYKELGFKRYSSLSILPAALGKPVRDVAAKAKAAGIQGNLSGDLLQSGGLLVVAKGGDKVLLHFVQKSPGDYAPQESILQALCISAEAACTSQPPQCDEEACSR</sequence>
<dbReference type="GO" id="GO:0016491">
    <property type="term" value="F:oxidoreductase activity"/>
    <property type="evidence" value="ECO:0007669"/>
    <property type="project" value="UniProtKB-KW"/>
</dbReference>
<keyword evidence="2" id="KW-0963">Cytoplasm</keyword>
<evidence type="ECO:0000313" key="5">
    <source>
        <dbReference type="Ensembl" id="ENSSSCP00060001999.1"/>
    </source>
</evidence>
<dbReference type="Ensembl" id="ENSSSCT00030018300.1">
    <property type="protein sequence ID" value="ENSSSCP00030008108.1"/>
    <property type="gene ID" value="ENSSSCG00030013300.1"/>
</dbReference>
<reference evidence="5" key="1">
    <citation type="submission" date="2025-05" db="UniProtKB">
        <authorList>
            <consortium name="Ensembl"/>
        </authorList>
    </citation>
    <scope>IDENTIFICATION</scope>
</reference>
<dbReference type="Proteomes" id="UP000694570">
    <property type="component" value="Unplaced"/>
</dbReference>
<feature type="region of interest" description="Disordered" evidence="4">
    <location>
        <begin position="21"/>
        <end position="59"/>
    </location>
</feature>
<dbReference type="GO" id="GO:0005737">
    <property type="term" value="C:cytoplasm"/>
    <property type="evidence" value="ECO:0007669"/>
    <property type="project" value="UniProtKB-SubCell"/>
</dbReference>
<organism evidence="5 6">
    <name type="scientific">Sus scrofa</name>
    <name type="common">Pig</name>
    <dbReference type="NCBI Taxonomy" id="9823"/>
    <lineage>
        <taxon>Eukaryota</taxon>
        <taxon>Metazoa</taxon>
        <taxon>Chordata</taxon>
        <taxon>Craniata</taxon>
        <taxon>Vertebrata</taxon>
        <taxon>Euteleostomi</taxon>
        <taxon>Mammalia</taxon>
        <taxon>Eutheria</taxon>
        <taxon>Laurasiatheria</taxon>
        <taxon>Artiodactyla</taxon>
        <taxon>Suina</taxon>
        <taxon>Suidae</taxon>
        <taxon>Sus</taxon>
    </lineage>
</organism>
<evidence type="ECO:0000256" key="3">
    <source>
        <dbReference type="ARBA" id="ARBA00023002"/>
    </source>
</evidence>
<evidence type="ECO:0000256" key="4">
    <source>
        <dbReference type="SAM" id="MobiDB-lite"/>
    </source>
</evidence>
<dbReference type="PANTHER" id="PTHR28630">
    <property type="match status" value="1"/>
</dbReference>
<name>A0A8D1SP26_PIG</name>
<accession>A0A8D1SP26</accession>
<evidence type="ECO:0000313" key="6">
    <source>
        <dbReference type="Proteomes" id="UP000694723"/>
    </source>
</evidence>
<evidence type="ECO:0008006" key="7">
    <source>
        <dbReference type="Google" id="ProtNLM"/>
    </source>
</evidence>
<dbReference type="AlphaFoldDB" id="A0A8D1SP26"/>
<dbReference type="InterPro" id="IPR032801">
    <property type="entry name" value="PXL2A/B/C"/>
</dbReference>
<evidence type="ECO:0000256" key="2">
    <source>
        <dbReference type="ARBA" id="ARBA00022490"/>
    </source>
</evidence>
<protein>
    <recommendedName>
        <fullName evidence="7">Prostamide/prostaglandin F synthase</fullName>
    </recommendedName>
</protein>
<dbReference type="Proteomes" id="UP000694727">
    <property type="component" value="Unplaced"/>
</dbReference>
<dbReference type="Proteomes" id="UP000694723">
    <property type="component" value="Unplaced"/>
</dbReference>
<keyword evidence="3" id="KW-0560">Oxidoreductase</keyword>
<comment type="subcellular location">
    <subcellularLocation>
        <location evidence="1">Cytoplasm</location>
    </subcellularLocation>
</comment>
<dbReference type="PANTHER" id="PTHR28630:SF29">
    <property type="entry name" value="PROSTAMIDE_PROSTAGLANDIN F SYNTHASE"/>
    <property type="match status" value="1"/>
</dbReference>
<dbReference type="Ensembl" id="ENSSSCT00025066777.1">
    <property type="protein sequence ID" value="ENSSSCP00025028555.1"/>
    <property type="gene ID" value="ENSSSCG00025048729.1"/>
</dbReference>
<dbReference type="Ensembl" id="ENSSSCT00060005898.1">
    <property type="protein sequence ID" value="ENSSSCP00060001999.1"/>
    <property type="gene ID" value="ENSSSCG00060004725.1"/>
</dbReference>
<evidence type="ECO:0000256" key="1">
    <source>
        <dbReference type="ARBA" id="ARBA00004496"/>
    </source>
</evidence>
<dbReference type="Pfam" id="PF13911">
    <property type="entry name" value="AhpC-TSA_2"/>
    <property type="match status" value="1"/>
</dbReference>